<name>A0ACD5YA17_AVESA</name>
<reference evidence="1" key="2">
    <citation type="submission" date="2025-09" db="UniProtKB">
        <authorList>
            <consortium name="EnsemblPlants"/>
        </authorList>
    </citation>
    <scope>IDENTIFICATION</scope>
</reference>
<evidence type="ECO:0000313" key="2">
    <source>
        <dbReference type="Proteomes" id="UP001732700"/>
    </source>
</evidence>
<protein>
    <submittedName>
        <fullName evidence="1">Uncharacterized protein</fullName>
    </submittedName>
</protein>
<sequence>MDSPREEQASSSSSSSTGANPMQGGGGPASAAEHQQQKRPPHLSIDIPAASSVPRRHPLTPTAAAEAEDVPTTPPGSSTSSRTPGSCSGRHHGGDAPPKPPVPPPQRTPSFMLRQTVKSLLPGGGSFKSSVRGYEASFSRLFGARIARTSSMPVDDDGSVSGPNFLSLHGVDKTPTDPATVTDKAGMHRSQSLPMNMKKFNSMKNIKRMNSLGGVYRVVPSTPRDPAAPPSNLVPGIEPTESGAGEEDGEDIAEEEAVCRICMVELSEGSGTMKLECSCKGELALAHKDCALKWFSIKGTRTCEVCKAEVQNLPVTLLRVQSVRAEASRVGNGGANAARYAQYRQVIYYYSNSWCLLETFVFLIWSQVTPVPPLERDLVILYGYTLATYFEKPNLMHCRDRSRYQKSSRNRMMCANSILIIPTTVVDLCDLTCDSLVILLHRLWHGTPILVIISILAYFCFLEQLLVGHNGFAALAISLPFSCILGLFSSLTTSSMVARRYVWIYAAIQFLFVVFFTHLFYRYLHLQAVISIILATFAGFGVGMIGNSIIVEILRWRTIAPAQPNRARRPRVAQQQQRAPASSHPSGQPAAAQEGQHNAGSDVENPAVPQA</sequence>
<evidence type="ECO:0000313" key="1">
    <source>
        <dbReference type="EnsemblPlants" id="AVESA.00010b.r2.5DG0939740.3.CDS"/>
    </source>
</evidence>
<accession>A0ACD5YA17</accession>
<dbReference type="Proteomes" id="UP001732700">
    <property type="component" value="Chromosome 5D"/>
</dbReference>
<keyword evidence="2" id="KW-1185">Reference proteome</keyword>
<dbReference type="EnsemblPlants" id="AVESA.00010b.r2.5DG0939740.3">
    <property type="protein sequence ID" value="AVESA.00010b.r2.5DG0939740.3.CDS"/>
    <property type="gene ID" value="AVESA.00010b.r2.5DG0939740"/>
</dbReference>
<proteinExistence type="predicted"/>
<reference evidence="1" key="1">
    <citation type="submission" date="2021-05" db="EMBL/GenBank/DDBJ databases">
        <authorList>
            <person name="Scholz U."/>
            <person name="Mascher M."/>
            <person name="Fiebig A."/>
        </authorList>
    </citation>
    <scope>NUCLEOTIDE SEQUENCE [LARGE SCALE GENOMIC DNA]</scope>
</reference>
<organism evidence="1 2">
    <name type="scientific">Avena sativa</name>
    <name type="common">Oat</name>
    <dbReference type="NCBI Taxonomy" id="4498"/>
    <lineage>
        <taxon>Eukaryota</taxon>
        <taxon>Viridiplantae</taxon>
        <taxon>Streptophyta</taxon>
        <taxon>Embryophyta</taxon>
        <taxon>Tracheophyta</taxon>
        <taxon>Spermatophyta</taxon>
        <taxon>Magnoliopsida</taxon>
        <taxon>Liliopsida</taxon>
        <taxon>Poales</taxon>
        <taxon>Poaceae</taxon>
        <taxon>BOP clade</taxon>
        <taxon>Pooideae</taxon>
        <taxon>Poodae</taxon>
        <taxon>Poeae</taxon>
        <taxon>Poeae Chloroplast Group 1 (Aveneae type)</taxon>
        <taxon>Aveninae</taxon>
        <taxon>Avena</taxon>
    </lineage>
</organism>